<dbReference type="InterPro" id="IPR001878">
    <property type="entry name" value="Znf_CCHC"/>
</dbReference>
<feature type="domain" description="CCHC-type" evidence="9">
    <location>
        <begin position="1027"/>
        <end position="1043"/>
    </location>
</feature>
<gene>
    <name evidence="12" type="primary">LOC130471869</name>
</gene>
<keyword evidence="5" id="KW-0238">DNA-binding</keyword>
<dbReference type="PANTHER" id="PTHR31973:SF187">
    <property type="entry name" value="MUTATOR TRANSPOSASE MUDRA PROTEIN"/>
    <property type="match status" value="1"/>
</dbReference>
<dbReference type="Pfam" id="PF26130">
    <property type="entry name" value="PB1-like"/>
    <property type="match status" value="1"/>
</dbReference>
<dbReference type="PROSITE" id="PS50966">
    <property type="entry name" value="ZF_SWIM"/>
    <property type="match status" value="1"/>
</dbReference>
<keyword evidence="11" id="KW-1185">Reference proteome</keyword>
<evidence type="ECO:0000256" key="8">
    <source>
        <dbReference type="SAM" id="MobiDB-lite"/>
    </source>
</evidence>
<reference evidence="11" key="1">
    <citation type="journal article" date="2021" name="Nat. Commun.">
        <title>Genomic analyses provide insights into spinach domestication and the genetic basis of agronomic traits.</title>
        <authorList>
            <person name="Cai X."/>
            <person name="Sun X."/>
            <person name="Xu C."/>
            <person name="Sun H."/>
            <person name="Wang X."/>
            <person name="Ge C."/>
            <person name="Zhang Z."/>
            <person name="Wang Q."/>
            <person name="Fei Z."/>
            <person name="Jiao C."/>
            <person name="Wang Q."/>
        </authorList>
    </citation>
    <scope>NUCLEOTIDE SEQUENCE [LARGE SCALE GENOMIC DNA]</scope>
    <source>
        <strain evidence="11">cv. Varoflay</strain>
    </source>
</reference>
<organism evidence="11 12">
    <name type="scientific">Spinacia oleracea</name>
    <name type="common">Spinach</name>
    <dbReference type="NCBI Taxonomy" id="3562"/>
    <lineage>
        <taxon>Eukaryota</taxon>
        <taxon>Viridiplantae</taxon>
        <taxon>Streptophyta</taxon>
        <taxon>Embryophyta</taxon>
        <taxon>Tracheophyta</taxon>
        <taxon>Spermatophyta</taxon>
        <taxon>Magnoliopsida</taxon>
        <taxon>eudicotyledons</taxon>
        <taxon>Gunneridae</taxon>
        <taxon>Pentapetalae</taxon>
        <taxon>Caryophyllales</taxon>
        <taxon>Chenopodiaceae</taxon>
        <taxon>Chenopodioideae</taxon>
        <taxon>Anserineae</taxon>
        <taxon>Spinacia</taxon>
    </lineage>
</organism>
<feature type="region of interest" description="Disordered" evidence="8">
    <location>
        <begin position="381"/>
        <end position="444"/>
    </location>
</feature>
<dbReference type="Pfam" id="PF10551">
    <property type="entry name" value="MULE"/>
    <property type="match status" value="1"/>
</dbReference>
<keyword evidence="2" id="KW-0479">Metal-binding</keyword>
<evidence type="ECO:0000256" key="3">
    <source>
        <dbReference type="ARBA" id="ARBA00022771"/>
    </source>
</evidence>
<dbReference type="PROSITE" id="PS50158">
    <property type="entry name" value="ZF_CCHC"/>
    <property type="match status" value="1"/>
</dbReference>
<reference evidence="12" key="2">
    <citation type="submission" date="2025-08" db="UniProtKB">
        <authorList>
            <consortium name="RefSeq"/>
        </authorList>
    </citation>
    <scope>IDENTIFICATION</scope>
    <source>
        <tissue evidence="12">Leaf</tissue>
    </source>
</reference>
<dbReference type="InterPro" id="IPR004332">
    <property type="entry name" value="Transposase_MuDR"/>
</dbReference>
<proteinExistence type="predicted"/>
<dbReference type="PROSITE" id="PS01007">
    <property type="entry name" value="TRANSPOSASE_MUTATOR"/>
    <property type="match status" value="1"/>
</dbReference>
<feature type="region of interest" description="Disordered" evidence="8">
    <location>
        <begin position="1039"/>
        <end position="1121"/>
    </location>
</feature>
<dbReference type="InterPro" id="IPR018289">
    <property type="entry name" value="MULE_transposase_dom"/>
</dbReference>
<feature type="compositionally biased region" description="Basic and acidic residues" evidence="8">
    <location>
        <begin position="211"/>
        <end position="233"/>
    </location>
</feature>
<keyword evidence="1" id="KW-0815">Transposition</keyword>
<evidence type="ECO:0000313" key="11">
    <source>
        <dbReference type="Proteomes" id="UP000813463"/>
    </source>
</evidence>
<dbReference type="InterPro" id="IPR001207">
    <property type="entry name" value="Transposase_mutator"/>
</dbReference>
<feature type="compositionally biased region" description="Low complexity" evidence="8">
    <location>
        <begin position="1090"/>
        <end position="1102"/>
    </location>
</feature>
<protein>
    <recommendedName>
        <fullName evidence="13">SWIM-type domain-containing protein</fullName>
    </recommendedName>
</protein>
<evidence type="ECO:0000259" key="9">
    <source>
        <dbReference type="PROSITE" id="PS50158"/>
    </source>
</evidence>
<feature type="region of interest" description="Disordered" evidence="8">
    <location>
        <begin position="140"/>
        <end position="233"/>
    </location>
</feature>
<keyword evidence="3 7" id="KW-0863">Zinc-finger</keyword>
<feature type="domain" description="SWIM-type" evidence="10">
    <location>
        <begin position="925"/>
        <end position="957"/>
    </location>
</feature>
<dbReference type="InterPro" id="IPR058594">
    <property type="entry name" value="PB1-like_dom_pln"/>
</dbReference>
<name>A0ABM3RRE6_SPIOL</name>
<feature type="compositionally biased region" description="Acidic residues" evidence="8">
    <location>
        <begin position="140"/>
        <end position="175"/>
    </location>
</feature>
<evidence type="ECO:0000256" key="1">
    <source>
        <dbReference type="ARBA" id="ARBA00022578"/>
    </source>
</evidence>
<evidence type="ECO:0000259" key="10">
    <source>
        <dbReference type="PROSITE" id="PS50966"/>
    </source>
</evidence>
<evidence type="ECO:0000256" key="2">
    <source>
        <dbReference type="ARBA" id="ARBA00022723"/>
    </source>
</evidence>
<dbReference type="Pfam" id="PF03108">
    <property type="entry name" value="DBD_Tnp_Mut"/>
    <property type="match status" value="1"/>
</dbReference>
<dbReference type="Pfam" id="PF04434">
    <property type="entry name" value="SWIM"/>
    <property type="match status" value="1"/>
</dbReference>
<dbReference type="PANTHER" id="PTHR31973">
    <property type="entry name" value="POLYPROTEIN, PUTATIVE-RELATED"/>
    <property type="match status" value="1"/>
</dbReference>
<keyword evidence="4" id="KW-0862">Zinc</keyword>
<sequence>MRTKRAQLSVPTLQLAKAVNLKVWHGGTFITKKNNRVEYDGVGIYIKEGVSRISYYTIVEVVKRELGYSSGGKIWFRRKGLSLAKGRKELKKDDLSINELVDSIDYNNFLNVFIEHIEDSAVVLETRSYVRGYYSQTDIEDSSEEFMEGDDYVSEGEDEEGEEEEGDDDDGDGDGDSSVQDDRDDDWSEDDGGGGGQKGAETQGGQADQVGEEKGDCEKSEKGKGRQEVNDIPKGDQAFMEYFDGLDELDNEVFLNVGLNQELYWDIGVGSTSGSSPLGPTYLTEQLHKTTSTTSTTRPSKLIPCRKEITAASTSNPKLVPQLTKGGILIDDILYTERGDEDRPTADLFSDSVGKGVTEAVNQSLGVANPIPYIHEQANHQVPTRNKSAPPPFQQGRNKQPPHPQPEDVSDIFLGEEKELNEDSEEEGSLYGSDDEAERYPSFNPDVDFKRPVSLTLGLRFPSSDCLRKAIRWHAVQKGYDYYFLHNNLQRISVYCRHRCDCPWKDSKKVKCVCDNPRKCRFKIHSRKMRGEETWQVRSIKLDHVCGFQDGTPKASSEFLAERFMDDFRDDPKMSIETFQNHIRRHLGLEVDYYKAYYARIMALQFIHGSAAEQYGRIWDYAAAIRRYNPGSSAFVRVTNIERPPTLFQRFYYCLQPCKEGFVHGCRHILGVDGCHLRSTWPGICLVAVGKDGNNNLFPVAWGIVEAENKESWKWFLELLVKDLGSVTEHITWVHEKDDLTFMSDRQKGLLDAFKTVVPNAEIRYCCRHIWANFKLAFPGEAFRLCFWKAARASTKEYFDSQMESIKMLSKDAFTYLNKIPTDRWSRHAFSTKSKSAMILNNCCESFNNVIREARSQPILSMMEWVRRYVMKRACIKREGMENYVGKVMPAAMKLLHLSKEGAKNCFETKSTPQLFEVNHGENQYVVNLQARTCGCYRWDLTGIPCCHAFRCIMRNRADPEDYVHKAYTKKAFLLAYAPVFYPMPGMKQWEKTKSPHPLPPPFRKMAEGEDDEHVTALVVKRRKPTRCGNCGDFGHNKKTCKNDAAPPPPPKRMGRLKKQGPFTKPACTSKKNLADSGASASATKRKSKAAPAKGKSKAAPAEGRTRDAQGTQEPASQVDD</sequence>
<dbReference type="SMART" id="SM00575">
    <property type="entry name" value="ZnF_PMZ"/>
    <property type="match status" value="1"/>
</dbReference>
<feature type="compositionally biased region" description="Acidic residues" evidence="8">
    <location>
        <begin position="182"/>
        <end position="192"/>
    </location>
</feature>
<dbReference type="RefSeq" id="XP_056698186.1">
    <property type="nucleotide sequence ID" value="XM_056842208.1"/>
</dbReference>
<dbReference type="GeneID" id="130471869"/>
<keyword evidence="6" id="KW-0233">DNA recombination</keyword>
<dbReference type="Proteomes" id="UP000813463">
    <property type="component" value="Chromosome 4"/>
</dbReference>
<dbReference type="InterPro" id="IPR007527">
    <property type="entry name" value="Znf_SWIM"/>
</dbReference>
<accession>A0ABM3RRE6</accession>
<evidence type="ECO:0000256" key="6">
    <source>
        <dbReference type="ARBA" id="ARBA00023172"/>
    </source>
</evidence>
<evidence type="ECO:0000256" key="7">
    <source>
        <dbReference type="PROSITE-ProRule" id="PRU00047"/>
    </source>
</evidence>
<evidence type="ECO:0008006" key="13">
    <source>
        <dbReference type="Google" id="ProtNLM"/>
    </source>
</evidence>
<feature type="compositionally biased region" description="Polar residues" evidence="8">
    <location>
        <begin position="1109"/>
        <end position="1121"/>
    </location>
</feature>
<evidence type="ECO:0000256" key="4">
    <source>
        <dbReference type="ARBA" id="ARBA00022833"/>
    </source>
</evidence>
<dbReference type="InterPro" id="IPR006564">
    <property type="entry name" value="Znf_PMZ"/>
</dbReference>
<evidence type="ECO:0000256" key="5">
    <source>
        <dbReference type="ARBA" id="ARBA00023125"/>
    </source>
</evidence>
<feature type="compositionally biased region" description="Acidic residues" evidence="8">
    <location>
        <begin position="419"/>
        <end position="437"/>
    </location>
</feature>
<evidence type="ECO:0000313" key="12">
    <source>
        <dbReference type="RefSeq" id="XP_056698186.1"/>
    </source>
</evidence>